<dbReference type="Proteomes" id="UP000298652">
    <property type="component" value="Chromosome 7"/>
</dbReference>
<dbReference type="AlphaFoldDB" id="A0A4U6TRU1"/>
<reference evidence="2" key="1">
    <citation type="submission" date="2019-03" db="EMBL/GenBank/DDBJ databases">
        <title>WGS assembly of Setaria viridis.</title>
        <authorList>
            <person name="Huang P."/>
            <person name="Jenkins J."/>
            <person name="Grimwood J."/>
            <person name="Barry K."/>
            <person name="Healey A."/>
            <person name="Mamidi S."/>
            <person name="Sreedasyam A."/>
            <person name="Shu S."/>
            <person name="Feldman M."/>
            <person name="Wu J."/>
            <person name="Yu Y."/>
            <person name="Chen C."/>
            <person name="Johnson J."/>
            <person name="Rokhsar D."/>
            <person name="Baxter I."/>
            <person name="Schmutz J."/>
            <person name="Brutnell T."/>
            <person name="Kellogg E."/>
        </authorList>
    </citation>
    <scope>NUCLEOTIDE SEQUENCE [LARGE SCALE GENOMIC DNA]</scope>
</reference>
<sequence>MEVGVAGGQVTDGPGKLRLSPEAVAAASASSILIRLVLPKFLVRAAALCIRWLRVASVPVFLGRLRRVHPPGLLASCRICPLPPVFLIELPDGVENSYDGMLELSGMNDSKFYLIHVKGALMLIWLHDTGNDGGAGDFFDRFAKPAWMLSSRTQVMLARVGDNAGFVYSAVQREFFLMHIGQLPAVFENWVTLMALTGTSRC</sequence>
<gene>
    <name evidence="2" type="ORF">SEVIR_7G065100v2</name>
</gene>
<keyword evidence="3" id="KW-1185">Reference proteome</keyword>
<dbReference type="Pfam" id="PF23635">
    <property type="entry name" value="Beta-prop_AT5G49610-like"/>
    <property type="match status" value="1"/>
</dbReference>
<accession>A0A4U6TRU1</accession>
<proteinExistence type="predicted"/>
<protein>
    <recommendedName>
        <fullName evidence="1">F-box protein AT5G49610-like beta-propeller domain-containing protein</fullName>
    </recommendedName>
</protein>
<name>A0A4U6TRU1_SETVI</name>
<feature type="domain" description="F-box protein AT5G49610-like beta-propeller" evidence="1">
    <location>
        <begin position="85"/>
        <end position="180"/>
    </location>
</feature>
<evidence type="ECO:0000313" key="2">
    <source>
        <dbReference type="EMBL" id="TKW03773.1"/>
    </source>
</evidence>
<dbReference type="Gramene" id="TKW03773">
    <property type="protein sequence ID" value="TKW03773"/>
    <property type="gene ID" value="SEVIR_7G065100v2"/>
</dbReference>
<dbReference type="EMBL" id="CM016558">
    <property type="protein sequence ID" value="TKW03773.1"/>
    <property type="molecule type" value="Genomic_DNA"/>
</dbReference>
<organism evidence="2 3">
    <name type="scientific">Setaria viridis</name>
    <name type="common">Green bristlegrass</name>
    <name type="synonym">Setaria italica subsp. viridis</name>
    <dbReference type="NCBI Taxonomy" id="4556"/>
    <lineage>
        <taxon>Eukaryota</taxon>
        <taxon>Viridiplantae</taxon>
        <taxon>Streptophyta</taxon>
        <taxon>Embryophyta</taxon>
        <taxon>Tracheophyta</taxon>
        <taxon>Spermatophyta</taxon>
        <taxon>Magnoliopsida</taxon>
        <taxon>Liliopsida</taxon>
        <taxon>Poales</taxon>
        <taxon>Poaceae</taxon>
        <taxon>PACMAD clade</taxon>
        <taxon>Panicoideae</taxon>
        <taxon>Panicodae</taxon>
        <taxon>Paniceae</taxon>
        <taxon>Cenchrinae</taxon>
        <taxon>Setaria</taxon>
    </lineage>
</organism>
<dbReference type="InterPro" id="IPR056594">
    <property type="entry name" value="AT5G49610-like_b-prop"/>
</dbReference>
<evidence type="ECO:0000259" key="1">
    <source>
        <dbReference type="Pfam" id="PF23635"/>
    </source>
</evidence>
<evidence type="ECO:0000313" key="3">
    <source>
        <dbReference type="Proteomes" id="UP000298652"/>
    </source>
</evidence>